<dbReference type="EMBL" id="LR798463">
    <property type="protein sequence ID" value="CAB5238930.1"/>
    <property type="molecule type" value="Genomic_DNA"/>
</dbReference>
<feature type="region of interest" description="Disordered" evidence="1">
    <location>
        <begin position="650"/>
        <end position="680"/>
    </location>
</feature>
<evidence type="ECO:0000259" key="2">
    <source>
        <dbReference type="Pfam" id="PF13946"/>
    </source>
</evidence>
<reference evidence="3" key="1">
    <citation type="submission" date="2020-05" db="EMBL/GenBank/DDBJ databases">
        <authorList>
            <person name="Chiriac C."/>
            <person name="Salcher M."/>
            <person name="Ghai R."/>
            <person name="Kavagutti S V."/>
        </authorList>
    </citation>
    <scope>NUCLEOTIDE SEQUENCE</scope>
</reference>
<feature type="domain" description="DUF4214" evidence="2">
    <location>
        <begin position="246"/>
        <end position="290"/>
    </location>
</feature>
<name>A0A6J7XNT7_9CAUD</name>
<evidence type="ECO:0000256" key="1">
    <source>
        <dbReference type="SAM" id="MobiDB-lite"/>
    </source>
</evidence>
<dbReference type="InterPro" id="IPR025282">
    <property type="entry name" value="DUF4214"/>
</dbReference>
<proteinExistence type="predicted"/>
<dbReference type="InterPro" id="IPR038255">
    <property type="entry name" value="PBS_linker_sf"/>
</dbReference>
<feature type="region of interest" description="Disordered" evidence="1">
    <location>
        <begin position="113"/>
        <end position="157"/>
    </location>
</feature>
<dbReference type="Gene3D" id="1.10.3130.20">
    <property type="entry name" value="Phycobilisome linker domain"/>
    <property type="match status" value="1"/>
</dbReference>
<dbReference type="Pfam" id="PF13946">
    <property type="entry name" value="DUF4214"/>
    <property type="match status" value="2"/>
</dbReference>
<accession>A0A6J7XNT7</accession>
<feature type="non-terminal residue" evidence="3">
    <location>
        <position position="680"/>
    </location>
</feature>
<organism evidence="3">
    <name type="scientific">uncultured Caudovirales phage</name>
    <dbReference type="NCBI Taxonomy" id="2100421"/>
    <lineage>
        <taxon>Viruses</taxon>
        <taxon>Duplodnaviria</taxon>
        <taxon>Heunggongvirae</taxon>
        <taxon>Uroviricota</taxon>
        <taxon>Caudoviricetes</taxon>
        <taxon>Peduoviridae</taxon>
        <taxon>Maltschvirus</taxon>
        <taxon>Maltschvirus maltsch</taxon>
    </lineage>
</organism>
<sequence>MLPIRAFAPRSGRARGFAVGGMTLEGDGGGSSGIDWANWNNDPGPAPEQQGSVTVTGAPADAGGGGGGGAVDQGTLNQLYEQYLGRGVDESGASNWIGQDINSVIAGITGSQEYANRGGDQGGGGGGGGGGGLPGQSQQGGLPGAVPGQDITGTPTSDTEFVNKLYADVLGRQADSGAQNWINALASGQMTAQDVARSIAGSQEAQQNTRADTDEQRIADAIAAGYGGGTALTPGEAPRVNGATAVADIYKNVLGRAPDPGAQVWIDQINHGANPADVAAQIAASAEAKSRASSIMDPTLAKNDPNNFAGNLTSLYVNALGRAPTAAELNANVNAMNHNPDSFAWIAQQVTGSPDAQQYASKYGQDPEQIYQQAVGSYGHFTPTPEQGGIGGLANKLGPWMVPLAAAAVLAPEFLPALLPAEGAAGAAAAAEGAGALGAGTAAGTTAAAGITGNAALDAALAAAGKGALIGGGMGGISSGLQGGDVLQGVLRGGITGAVGGGLGSGLSGALGSTAGSILGGAGAGAAGAALSGGDIGRGALMGGAGAGLNLGMSAYGPSWAQNPIISNAITGGALTSAMGGNFLKGAEAGALTGAISPYVTGAYNTYFGGTPSYNTAMNPATGLPWTATGSGFSGDAGYQVSPYSADAENQPGGFYGPTIRPSTSYDADIQGGADFYGKP</sequence>
<feature type="domain" description="DUF4214" evidence="2">
    <location>
        <begin position="153"/>
        <end position="208"/>
    </location>
</feature>
<feature type="compositionally biased region" description="Gly residues" evidence="1">
    <location>
        <begin position="119"/>
        <end position="134"/>
    </location>
</feature>
<gene>
    <name evidence="3" type="ORF">UFOVP230_97</name>
</gene>
<evidence type="ECO:0000313" key="3">
    <source>
        <dbReference type="EMBL" id="CAB5238930.1"/>
    </source>
</evidence>
<protein>
    <recommendedName>
        <fullName evidence="2">DUF4214 domain-containing protein</fullName>
    </recommendedName>
</protein>